<keyword evidence="2" id="KW-1185">Reference proteome</keyword>
<organism evidence="1 2">
    <name type="scientific">Streptomyces glomeratus</name>
    <dbReference type="NCBI Taxonomy" id="284452"/>
    <lineage>
        <taxon>Bacteria</taxon>
        <taxon>Bacillati</taxon>
        <taxon>Actinomycetota</taxon>
        <taxon>Actinomycetes</taxon>
        <taxon>Kitasatosporales</taxon>
        <taxon>Streptomycetaceae</taxon>
        <taxon>Streptomyces</taxon>
    </lineage>
</organism>
<comment type="caution">
    <text evidence="1">The sequence shown here is derived from an EMBL/GenBank/DDBJ whole genome shotgun (WGS) entry which is preliminary data.</text>
</comment>
<dbReference type="Proteomes" id="UP001501532">
    <property type="component" value="Unassembled WGS sequence"/>
</dbReference>
<dbReference type="EMBL" id="BAAAUF010000052">
    <property type="protein sequence ID" value="GAA3063416.1"/>
    <property type="molecule type" value="Genomic_DNA"/>
</dbReference>
<protein>
    <submittedName>
        <fullName evidence="1">Uncharacterized protein</fullName>
    </submittedName>
</protein>
<gene>
    <name evidence="1" type="ORF">GCM10010448_53380</name>
</gene>
<name>A0ABP6LVT5_9ACTN</name>
<evidence type="ECO:0000313" key="2">
    <source>
        <dbReference type="Proteomes" id="UP001501532"/>
    </source>
</evidence>
<evidence type="ECO:0000313" key="1">
    <source>
        <dbReference type="EMBL" id="GAA3063416.1"/>
    </source>
</evidence>
<dbReference type="RefSeq" id="WP_234519495.1">
    <property type="nucleotide sequence ID" value="NZ_BAAAUF010000052.1"/>
</dbReference>
<reference evidence="2" key="1">
    <citation type="journal article" date="2019" name="Int. J. Syst. Evol. Microbiol.">
        <title>The Global Catalogue of Microorganisms (GCM) 10K type strain sequencing project: providing services to taxonomists for standard genome sequencing and annotation.</title>
        <authorList>
            <consortium name="The Broad Institute Genomics Platform"/>
            <consortium name="The Broad Institute Genome Sequencing Center for Infectious Disease"/>
            <person name="Wu L."/>
            <person name="Ma J."/>
        </authorList>
    </citation>
    <scope>NUCLEOTIDE SEQUENCE [LARGE SCALE GENOMIC DNA]</scope>
    <source>
        <strain evidence="2">JCM 9091</strain>
    </source>
</reference>
<proteinExistence type="predicted"/>
<accession>A0ABP6LVT5</accession>
<sequence>MIVEIHAKGRAADVTAFGEALTLALRVEAEGVEVLPEWLRQEFTPPSTLEEKSRWLDQWRKESAEGQARMERERGWDMPNWLYWISGESGLWTVENLVRRDEETLAISLNAADWPVPVAALEWLAERAGVALGEVGPR</sequence>